<sequence length="160" mass="17896">MTPSDPQKQCVKPGEFAIELRSGRNSVGAPIVLATNFLPTNQRVDVGVRAPFVDGVRYFAGIDYRDETYLFKRQDVVTHRATESDTLVKKHLLESDQTIVTLNMGDDLAWFWSRVDVYLYTCNSPVGQSPWRVSSVSVRLSPYCFSIGVVLVEVLFSTSG</sequence>
<comment type="caution">
    <text evidence="1">The sequence shown here is derived from an EMBL/GenBank/DDBJ whole genome shotgun (WGS) entry which is preliminary data.</text>
</comment>
<evidence type="ECO:0000313" key="1">
    <source>
        <dbReference type="EMBL" id="RXG89550.1"/>
    </source>
</evidence>
<evidence type="ECO:0000313" key="2">
    <source>
        <dbReference type="Proteomes" id="UP000290174"/>
    </source>
</evidence>
<protein>
    <submittedName>
        <fullName evidence="1">Uncharacterized protein</fullName>
    </submittedName>
</protein>
<dbReference type="AlphaFoldDB" id="A0A4Q0QGW4"/>
<accession>A0A4Q0QGW4</accession>
<gene>
    <name evidence="1" type="ORF">EAS61_27735</name>
</gene>
<name>A0A4Q0QGW4_9BRAD</name>
<dbReference type="EMBL" id="RKMK01000032">
    <property type="protein sequence ID" value="RXG89550.1"/>
    <property type="molecule type" value="Genomic_DNA"/>
</dbReference>
<reference evidence="1 2" key="1">
    <citation type="submission" date="2018-11" db="EMBL/GenBank/DDBJ databases">
        <title>Bradyrhizobium sp. nov., isolated from effective nodules of peanut in China.</title>
        <authorList>
            <person name="Li Y."/>
        </authorList>
    </citation>
    <scope>NUCLEOTIDE SEQUENCE [LARGE SCALE GENOMIC DNA]</scope>
    <source>
        <strain evidence="1 2">CCBAU 51770</strain>
    </source>
</reference>
<dbReference type="Proteomes" id="UP000290174">
    <property type="component" value="Unassembled WGS sequence"/>
</dbReference>
<organism evidence="1 2">
    <name type="scientific">Bradyrhizobium zhanjiangense</name>
    <dbReference type="NCBI Taxonomy" id="1325107"/>
    <lineage>
        <taxon>Bacteria</taxon>
        <taxon>Pseudomonadati</taxon>
        <taxon>Pseudomonadota</taxon>
        <taxon>Alphaproteobacteria</taxon>
        <taxon>Hyphomicrobiales</taxon>
        <taxon>Nitrobacteraceae</taxon>
        <taxon>Bradyrhizobium</taxon>
    </lineage>
</organism>
<proteinExistence type="predicted"/>